<dbReference type="Proteomes" id="UP000076798">
    <property type="component" value="Unassembled WGS sequence"/>
</dbReference>
<dbReference type="CDD" id="cd18186">
    <property type="entry name" value="BTB_POZ_ZBTB_KLHL-like"/>
    <property type="match status" value="1"/>
</dbReference>
<dbReference type="AlphaFoldDB" id="A0A166F3D3"/>
<feature type="domain" description="BTB" evidence="1">
    <location>
        <begin position="22"/>
        <end position="85"/>
    </location>
</feature>
<gene>
    <name evidence="2" type="ORF">SISSUDRAFT_1002347</name>
</gene>
<reference evidence="2 3" key="1">
    <citation type="journal article" date="2016" name="Mol. Biol. Evol.">
        <title>Comparative Genomics of Early-Diverging Mushroom-Forming Fungi Provides Insights into the Origins of Lignocellulose Decay Capabilities.</title>
        <authorList>
            <person name="Nagy L.G."/>
            <person name="Riley R."/>
            <person name="Tritt A."/>
            <person name="Adam C."/>
            <person name="Daum C."/>
            <person name="Floudas D."/>
            <person name="Sun H."/>
            <person name="Yadav J.S."/>
            <person name="Pangilinan J."/>
            <person name="Larsson K.H."/>
            <person name="Matsuura K."/>
            <person name="Barry K."/>
            <person name="Labutti K."/>
            <person name="Kuo R."/>
            <person name="Ohm R.A."/>
            <person name="Bhattacharya S.S."/>
            <person name="Shirouzu T."/>
            <person name="Yoshinaga Y."/>
            <person name="Martin F.M."/>
            <person name="Grigoriev I.V."/>
            <person name="Hibbett D.S."/>
        </authorList>
    </citation>
    <scope>NUCLEOTIDE SEQUENCE [LARGE SCALE GENOMIC DNA]</scope>
    <source>
        <strain evidence="2 3">HHB10207 ss-3</strain>
    </source>
</reference>
<evidence type="ECO:0000313" key="2">
    <source>
        <dbReference type="EMBL" id="KZT40237.1"/>
    </source>
</evidence>
<dbReference type="PROSITE" id="PS50097">
    <property type="entry name" value="BTB"/>
    <property type="match status" value="1"/>
</dbReference>
<dbReference type="EMBL" id="KV428035">
    <property type="protein sequence ID" value="KZT40237.1"/>
    <property type="molecule type" value="Genomic_DNA"/>
</dbReference>
<organism evidence="2 3">
    <name type="scientific">Sistotremastrum suecicum HHB10207 ss-3</name>
    <dbReference type="NCBI Taxonomy" id="1314776"/>
    <lineage>
        <taxon>Eukaryota</taxon>
        <taxon>Fungi</taxon>
        <taxon>Dikarya</taxon>
        <taxon>Basidiomycota</taxon>
        <taxon>Agaricomycotina</taxon>
        <taxon>Agaricomycetes</taxon>
        <taxon>Sistotremastrales</taxon>
        <taxon>Sistotremastraceae</taxon>
        <taxon>Sistotremastrum</taxon>
    </lineage>
</organism>
<dbReference type="Pfam" id="PF00651">
    <property type="entry name" value="BTB"/>
    <property type="match status" value="1"/>
</dbReference>
<keyword evidence="3" id="KW-1185">Reference proteome</keyword>
<proteinExistence type="predicted"/>
<dbReference type="STRING" id="1314776.A0A166F3D3"/>
<dbReference type="SUPFAM" id="SSF54695">
    <property type="entry name" value="POZ domain"/>
    <property type="match status" value="1"/>
</dbReference>
<dbReference type="SMART" id="SM00225">
    <property type="entry name" value="BTB"/>
    <property type="match status" value="1"/>
</dbReference>
<accession>A0A166F3D3</accession>
<dbReference type="Gene3D" id="3.30.710.10">
    <property type="entry name" value="Potassium Channel Kv1.1, Chain A"/>
    <property type="match status" value="1"/>
</dbReference>
<protein>
    <recommendedName>
        <fullName evidence="1">BTB domain-containing protein</fullName>
    </recommendedName>
</protein>
<sequence>MDPTQPIATPIPPASHLSYHDGDLTVRSSDKKDFKVHKIVMALASPVFRDMQSLNHATSSTPPQLPIVDISESSKTFDAVLRLIYPVPPPSLTSLNLVADILIIADKYLMTSVLRQLEDHLLSRSFEKLDALRAHCFAKRYSFPRLLKATMKEVICIDITKIHPAALPKEVNVLTLQDWHKYKIFKEIRFRKITKLFDAFAMTMSSTSQCACVRQQTRQRLNDLIGEPDSEWADEYDSSDNEVFENIQCFVWEEFFKLCRENLKKDLKANVLDDFSLRMEADDLCDCRGIDDEFLRDSSKQMVKLKLDLDALPWSYEEEYAKFQTKNPKSSWHTSLAIQGW</sequence>
<dbReference type="InterPro" id="IPR000210">
    <property type="entry name" value="BTB/POZ_dom"/>
</dbReference>
<name>A0A166F3D3_9AGAM</name>
<evidence type="ECO:0000259" key="1">
    <source>
        <dbReference type="PROSITE" id="PS50097"/>
    </source>
</evidence>
<dbReference type="PANTHER" id="PTHR24413">
    <property type="entry name" value="SPECKLE-TYPE POZ PROTEIN"/>
    <property type="match status" value="1"/>
</dbReference>
<dbReference type="InterPro" id="IPR011333">
    <property type="entry name" value="SKP1/BTB/POZ_sf"/>
</dbReference>
<dbReference type="OrthoDB" id="6359816at2759"/>
<evidence type="ECO:0000313" key="3">
    <source>
        <dbReference type="Proteomes" id="UP000076798"/>
    </source>
</evidence>